<proteinExistence type="predicted"/>
<evidence type="ECO:0000313" key="1">
    <source>
        <dbReference type="EMBL" id="KFM59654.1"/>
    </source>
</evidence>
<protein>
    <submittedName>
        <fullName evidence="1">Uncharacterized protein</fullName>
    </submittedName>
</protein>
<evidence type="ECO:0000313" key="2">
    <source>
        <dbReference type="Proteomes" id="UP000054359"/>
    </source>
</evidence>
<accession>A0A087T3G5</accession>
<reference evidence="1 2" key="1">
    <citation type="submission" date="2013-11" db="EMBL/GenBank/DDBJ databases">
        <title>Genome sequencing of Stegodyphus mimosarum.</title>
        <authorList>
            <person name="Bechsgaard J."/>
        </authorList>
    </citation>
    <scope>NUCLEOTIDE SEQUENCE [LARGE SCALE GENOMIC DNA]</scope>
</reference>
<dbReference type="Proteomes" id="UP000054359">
    <property type="component" value="Unassembled WGS sequence"/>
</dbReference>
<sequence>MYLSLILFLPLQSNQRGKICAHCSENNLTNQILVDRFLIVYSLNS</sequence>
<keyword evidence="2" id="KW-1185">Reference proteome</keyword>
<gene>
    <name evidence="1" type="ORF">X975_15396</name>
</gene>
<dbReference type="AlphaFoldDB" id="A0A087T3G5"/>
<dbReference type="EMBL" id="KK113238">
    <property type="protein sequence ID" value="KFM59654.1"/>
    <property type="molecule type" value="Genomic_DNA"/>
</dbReference>
<name>A0A087T3G5_STEMI</name>
<organism evidence="1 2">
    <name type="scientific">Stegodyphus mimosarum</name>
    <name type="common">African social velvet spider</name>
    <dbReference type="NCBI Taxonomy" id="407821"/>
    <lineage>
        <taxon>Eukaryota</taxon>
        <taxon>Metazoa</taxon>
        <taxon>Ecdysozoa</taxon>
        <taxon>Arthropoda</taxon>
        <taxon>Chelicerata</taxon>
        <taxon>Arachnida</taxon>
        <taxon>Araneae</taxon>
        <taxon>Araneomorphae</taxon>
        <taxon>Entelegynae</taxon>
        <taxon>Eresoidea</taxon>
        <taxon>Eresidae</taxon>
        <taxon>Stegodyphus</taxon>
    </lineage>
</organism>
<feature type="non-terminal residue" evidence="1">
    <location>
        <position position="45"/>
    </location>
</feature>